<keyword evidence="7" id="KW-0472">Membrane</keyword>
<evidence type="ECO:0000259" key="8">
    <source>
        <dbReference type="PROSITE" id="PS01180"/>
    </source>
</evidence>
<proteinExistence type="predicted"/>
<protein>
    <submittedName>
        <fullName evidence="10">Uncharacterized protein</fullName>
    </submittedName>
</protein>
<comment type="caution">
    <text evidence="10">The sequence shown here is derived from an EMBL/GenBank/DDBJ whole genome shotgun (WGS) entry which is preliminary data.</text>
</comment>
<evidence type="ECO:0000313" key="10">
    <source>
        <dbReference type="EMBL" id="KAK2159222.1"/>
    </source>
</evidence>
<dbReference type="InterPro" id="IPR035914">
    <property type="entry name" value="Sperma_CUB_dom_sf"/>
</dbReference>
<dbReference type="GO" id="GO:0006508">
    <property type="term" value="P:proteolysis"/>
    <property type="evidence" value="ECO:0007669"/>
    <property type="project" value="UniProtKB-KW"/>
</dbReference>
<dbReference type="PRINTS" id="PR00722">
    <property type="entry name" value="CHYMOTRYPSIN"/>
</dbReference>
<evidence type="ECO:0000259" key="9">
    <source>
        <dbReference type="PROSITE" id="PS50240"/>
    </source>
</evidence>
<dbReference type="Pfam" id="PF00431">
    <property type="entry name" value="CUB"/>
    <property type="match status" value="5"/>
</dbReference>
<dbReference type="PROSITE" id="PS50240">
    <property type="entry name" value="TRYPSIN_DOM"/>
    <property type="match status" value="2"/>
</dbReference>
<dbReference type="Proteomes" id="UP001208570">
    <property type="component" value="Unassembled WGS sequence"/>
</dbReference>
<keyword evidence="7" id="KW-1133">Transmembrane helix</keyword>
<dbReference type="InterPro" id="IPR001254">
    <property type="entry name" value="Trypsin_dom"/>
</dbReference>
<dbReference type="CDD" id="cd00190">
    <property type="entry name" value="Tryp_SPc"/>
    <property type="match status" value="1"/>
</dbReference>
<evidence type="ECO:0000313" key="11">
    <source>
        <dbReference type="Proteomes" id="UP001208570"/>
    </source>
</evidence>
<keyword evidence="4" id="KW-1015">Disulfide bond</keyword>
<reference evidence="10" key="1">
    <citation type="journal article" date="2023" name="Mol. Biol. Evol.">
        <title>Third-Generation Sequencing Reveals the Adaptive Role of the Epigenome in Three Deep-Sea Polychaetes.</title>
        <authorList>
            <person name="Perez M."/>
            <person name="Aroh O."/>
            <person name="Sun Y."/>
            <person name="Lan Y."/>
            <person name="Juniper S.K."/>
            <person name="Young C.R."/>
            <person name="Angers B."/>
            <person name="Qian P.Y."/>
        </authorList>
    </citation>
    <scope>NUCLEOTIDE SEQUENCE</scope>
    <source>
        <strain evidence="10">P08H-3</strain>
    </source>
</reference>
<dbReference type="EMBL" id="JAODUP010000156">
    <property type="protein sequence ID" value="KAK2159222.1"/>
    <property type="molecule type" value="Genomic_DNA"/>
</dbReference>
<organism evidence="10 11">
    <name type="scientific">Paralvinella palmiformis</name>
    <dbReference type="NCBI Taxonomy" id="53620"/>
    <lineage>
        <taxon>Eukaryota</taxon>
        <taxon>Metazoa</taxon>
        <taxon>Spiralia</taxon>
        <taxon>Lophotrochozoa</taxon>
        <taxon>Annelida</taxon>
        <taxon>Polychaeta</taxon>
        <taxon>Sedentaria</taxon>
        <taxon>Canalipalpata</taxon>
        <taxon>Terebellida</taxon>
        <taxon>Terebelliformia</taxon>
        <taxon>Alvinellidae</taxon>
        <taxon>Paralvinella</taxon>
    </lineage>
</organism>
<evidence type="ECO:0000256" key="4">
    <source>
        <dbReference type="ARBA" id="ARBA00023157"/>
    </source>
</evidence>
<dbReference type="InterPro" id="IPR043504">
    <property type="entry name" value="Peptidase_S1_PA_chymotrypsin"/>
</dbReference>
<dbReference type="SUPFAM" id="SSF50494">
    <property type="entry name" value="Trypsin-like serine proteases"/>
    <property type="match status" value="2"/>
</dbReference>
<keyword evidence="3 6" id="KW-0720">Serine protease</keyword>
<accession>A0AAD9JTX2</accession>
<evidence type="ECO:0000256" key="3">
    <source>
        <dbReference type="ARBA" id="ARBA00022825"/>
    </source>
</evidence>
<name>A0AAD9JTX2_9ANNE</name>
<dbReference type="FunFam" id="2.40.10.10:FF:000003">
    <property type="entry name" value="Transmembrane serine protease 3"/>
    <property type="match status" value="1"/>
</dbReference>
<evidence type="ECO:0000256" key="1">
    <source>
        <dbReference type="ARBA" id="ARBA00022670"/>
    </source>
</evidence>
<feature type="domain" description="CUB" evidence="8">
    <location>
        <begin position="145"/>
        <end position="261"/>
    </location>
</feature>
<gene>
    <name evidence="10" type="ORF">LSH36_156g08016</name>
</gene>
<dbReference type="FunFam" id="2.60.120.290:FF:000005">
    <property type="entry name" value="Procollagen C-endopeptidase enhancer 1"/>
    <property type="match status" value="1"/>
</dbReference>
<dbReference type="SMART" id="SM00020">
    <property type="entry name" value="Tryp_SPc"/>
    <property type="match status" value="1"/>
</dbReference>
<dbReference type="PANTHER" id="PTHR24252:SF7">
    <property type="entry name" value="HYALIN"/>
    <property type="match status" value="1"/>
</dbReference>
<dbReference type="GO" id="GO:0004252">
    <property type="term" value="F:serine-type endopeptidase activity"/>
    <property type="evidence" value="ECO:0007669"/>
    <property type="project" value="InterPro"/>
</dbReference>
<feature type="domain" description="CUB" evidence="8">
    <location>
        <begin position="401"/>
        <end position="508"/>
    </location>
</feature>
<dbReference type="GO" id="GO:0009566">
    <property type="term" value="P:fertilization"/>
    <property type="evidence" value="ECO:0007669"/>
    <property type="project" value="UniProtKB-ARBA"/>
</dbReference>
<feature type="domain" description="CUB" evidence="8">
    <location>
        <begin position="277"/>
        <end position="393"/>
    </location>
</feature>
<dbReference type="PROSITE" id="PS01180">
    <property type="entry name" value="CUB"/>
    <property type="match status" value="5"/>
</dbReference>
<dbReference type="InterPro" id="IPR001314">
    <property type="entry name" value="Peptidase_S1A"/>
</dbReference>
<dbReference type="InterPro" id="IPR018114">
    <property type="entry name" value="TRYPSIN_HIS"/>
</dbReference>
<dbReference type="InterPro" id="IPR033116">
    <property type="entry name" value="TRYPSIN_SER"/>
</dbReference>
<dbReference type="PROSITE" id="PS00134">
    <property type="entry name" value="TRYPSIN_HIS"/>
    <property type="match status" value="1"/>
</dbReference>
<feature type="domain" description="Peptidase S1" evidence="9">
    <location>
        <begin position="876"/>
        <end position="1104"/>
    </location>
</feature>
<dbReference type="Gene3D" id="2.60.120.290">
    <property type="entry name" value="Spermadhesin, CUB domain"/>
    <property type="match status" value="5"/>
</dbReference>
<feature type="transmembrane region" description="Helical" evidence="7">
    <location>
        <begin position="20"/>
        <end position="40"/>
    </location>
</feature>
<feature type="domain" description="Peptidase S1" evidence="9">
    <location>
        <begin position="544"/>
        <end position="765"/>
    </location>
</feature>
<dbReference type="AlphaFoldDB" id="A0AAD9JTX2"/>
<dbReference type="Gene3D" id="2.40.10.10">
    <property type="entry name" value="Trypsin-like serine proteases"/>
    <property type="match status" value="2"/>
</dbReference>
<keyword evidence="11" id="KW-1185">Reference proteome</keyword>
<dbReference type="SMART" id="SM00042">
    <property type="entry name" value="CUB"/>
    <property type="match status" value="5"/>
</dbReference>
<dbReference type="InterPro" id="IPR000859">
    <property type="entry name" value="CUB_dom"/>
</dbReference>
<keyword evidence="2 6" id="KW-0378">Hydrolase</keyword>
<dbReference type="PROSITE" id="PS00135">
    <property type="entry name" value="TRYPSIN_SER"/>
    <property type="match status" value="1"/>
</dbReference>
<feature type="domain" description="CUB" evidence="8">
    <location>
        <begin position="730"/>
        <end position="849"/>
    </location>
</feature>
<feature type="domain" description="CUB" evidence="8">
    <location>
        <begin position="71"/>
        <end position="143"/>
    </location>
</feature>
<dbReference type="CDD" id="cd00041">
    <property type="entry name" value="CUB"/>
    <property type="match status" value="5"/>
</dbReference>
<evidence type="ECO:0000256" key="7">
    <source>
        <dbReference type="SAM" id="Phobius"/>
    </source>
</evidence>
<dbReference type="SUPFAM" id="SSF49854">
    <property type="entry name" value="Spermadhesin, CUB domain"/>
    <property type="match status" value="5"/>
</dbReference>
<dbReference type="Pfam" id="PF00089">
    <property type="entry name" value="Trypsin"/>
    <property type="match status" value="2"/>
</dbReference>
<keyword evidence="7" id="KW-0812">Transmembrane</keyword>
<sequence>MIEQKSLYVTDYGDKVLLGVRGVIMVLLFFWTVVLVYALVSDSVYKQVIRRRSALSWPRRDSVAGRTLQVIKLNFTYLSIDRCDECSCDEVVLIDGLSSNPMAVLCGRQLPGLYTSKGSIVIVQFLSDDHGTSGGFQLDWQAVDTASVARRDMGYTFGEIMSPGFPEGFYYDDGSRDEWVLENGPGRSLALEFEVFDIEFCRDCTCDKLEIFEESDVSPIYTFCGQRNPRRLVLSGKRFRIKFSADLTVRGRGFDIYWYWDDEVELYDGYEYSNSVCGGVLYGNETGSFTSLQFPMPGYPASSQCTWILEAPTSLVQLEFLNIDLVDCSGLCSCDTIEVYDPASHDIEHLVRSICEDSEDGPIITSGGHTLKVVFTGDEFGTNAAFQARWMAMGDNTNTECGDTITSDTGNLSYPRFSDNYDDLANCVWTIRTSGESYIELKKLDVEQCNPSCDCDSLELVPLEGDDAITLCGESLPSPISFVSSVTIRFRSDYMVTGTGFELSWSPLTMSEQPSTDPDVSIEQPSQMHAATCGVPVISPRPNPFSGTPAIPYSWSWQVSISSGESDSFHLCSGTIITPRYETLTTDLSVATRQYDLQNPIEGASRYRVDSVIVHPLFNPITLEDDIALVKLTSYIEYGILETPVCLADIPIMEDFLCTYTGWQLNNGASSFENLMKELRLVTLNARQDCSDPRNSISVRDDLTVATVVSQEGDPLFVNDQLPTQTVDECFGVTIPVLLSKPSGNIFSPGYFLNKEYPNNAACAWRIMVEEDQIIVLHFDVLETERSETCTFDVVKIYDSRDISSSPEAVFCNGLPDSDYVSTRNVLYVVFTSDGSFTDRGFSITYTSHKVDPQPALPEQSHHCGIPKVSPVFPRIVGGVEAVPNSWPWQVNLSRNNRHICGAILVGSRWVITASHCILNDRKEVNIQDCVVVLGDHDLRVEEGTEITILIKRAIVHEDPTNNDISLLELIESVDFNSVIQPACIPPDVALHNVLCVTTGWGVTKVNGLSATVLRQVRVPIVGQHLCNISYPNQIKPSMICAGYPEGGKDSCNGDSGGPLVCNIAGTYYLYGVTSWGDYCALADRPGVYVNIPHFTDWLARETQGEISPTLMRIKKHSILLLPSFIFAMWNKYLECRPDFVILM</sequence>
<keyword evidence="1 6" id="KW-0645">Protease</keyword>
<evidence type="ECO:0000256" key="2">
    <source>
        <dbReference type="ARBA" id="ARBA00022801"/>
    </source>
</evidence>
<evidence type="ECO:0000256" key="6">
    <source>
        <dbReference type="RuleBase" id="RU363034"/>
    </source>
</evidence>
<dbReference type="PANTHER" id="PTHR24252">
    <property type="entry name" value="ACROSIN-RELATED"/>
    <property type="match status" value="1"/>
</dbReference>
<comment type="caution">
    <text evidence="5">Lacks conserved residue(s) required for the propagation of feature annotation.</text>
</comment>
<evidence type="ECO:0000256" key="5">
    <source>
        <dbReference type="PROSITE-ProRule" id="PRU00059"/>
    </source>
</evidence>
<dbReference type="InterPro" id="IPR009003">
    <property type="entry name" value="Peptidase_S1_PA"/>
</dbReference>